<dbReference type="AlphaFoldDB" id="A0A2H9THY3"/>
<dbReference type="Proteomes" id="UP000240830">
    <property type="component" value="Unassembled WGS sequence"/>
</dbReference>
<evidence type="ECO:0000256" key="3">
    <source>
        <dbReference type="ARBA" id="ARBA00015798"/>
    </source>
</evidence>
<dbReference type="PANTHER" id="PTHR11774">
    <property type="entry name" value="GERANYLGERANYL TRANSFERASE TYPE BETA SUBUNIT"/>
    <property type="match status" value="1"/>
</dbReference>
<protein>
    <recommendedName>
        <fullName evidence="3 9">Protein farnesyltransferase subunit beta</fullName>
        <shortName evidence="9">FTase-beta</shortName>
        <ecNumber evidence="2 9">2.5.1.58</ecNumber>
    </recommendedName>
</protein>
<dbReference type="OrthoDB" id="10261146at2759"/>
<keyword evidence="8 9" id="KW-0862">Zinc</keyword>
<dbReference type="GO" id="GO:0097354">
    <property type="term" value="P:prenylation"/>
    <property type="evidence" value="ECO:0007669"/>
    <property type="project" value="UniProtKB-UniRule"/>
</dbReference>
<keyword evidence="12" id="KW-1185">Reference proteome</keyword>
<reference evidence="11 12" key="1">
    <citation type="submission" date="2016-10" db="EMBL/GenBank/DDBJ databases">
        <title>The genome of Paramicrosporidium saccamoebae is the missing link in understanding Cryptomycota and Microsporidia evolution.</title>
        <authorList>
            <person name="Quandt C.A."/>
            <person name="Beaudet D."/>
            <person name="Corsaro D."/>
            <person name="Michel R."/>
            <person name="Corradi N."/>
            <person name="James T."/>
        </authorList>
    </citation>
    <scope>NUCLEOTIDE SEQUENCE [LARGE SCALE GENOMIC DNA]</scope>
    <source>
        <strain evidence="11 12">KSL3</strain>
    </source>
</reference>
<evidence type="ECO:0000256" key="4">
    <source>
        <dbReference type="ARBA" id="ARBA00022602"/>
    </source>
</evidence>
<name>A0A2H9THY3_9FUNG</name>
<feature type="domain" description="Prenyltransferase alpha-alpha toroid" evidence="10">
    <location>
        <begin position="36"/>
        <end position="355"/>
    </location>
</feature>
<comment type="cofactor">
    <cofactor evidence="9">
        <name>Zn(2+)</name>
        <dbReference type="ChEBI" id="CHEBI:29105"/>
    </cofactor>
    <text evidence="9">Binds 1 zinc ion per subunit.</text>
</comment>
<dbReference type="EC" id="2.5.1.58" evidence="2 9"/>
<organism evidence="11 12">
    <name type="scientific">Paramicrosporidium saccamoebae</name>
    <dbReference type="NCBI Taxonomy" id="1246581"/>
    <lineage>
        <taxon>Eukaryota</taxon>
        <taxon>Fungi</taxon>
        <taxon>Fungi incertae sedis</taxon>
        <taxon>Cryptomycota</taxon>
        <taxon>Cryptomycota incertae sedis</taxon>
        <taxon>Paramicrosporidium</taxon>
    </lineage>
</organism>
<dbReference type="STRING" id="1246581.A0A2H9THY3"/>
<evidence type="ECO:0000313" key="12">
    <source>
        <dbReference type="Proteomes" id="UP000240830"/>
    </source>
</evidence>
<accession>A0A2H9THY3</accession>
<dbReference type="InterPro" id="IPR026872">
    <property type="entry name" value="FTB"/>
</dbReference>
<evidence type="ECO:0000256" key="2">
    <source>
        <dbReference type="ARBA" id="ARBA00012702"/>
    </source>
</evidence>
<comment type="similarity">
    <text evidence="1 9">Belongs to the protein prenyltransferase subunit beta family.</text>
</comment>
<comment type="catalytic activity">
    <reaction evidence="9">
        <text>L-cysteinyl-[protein] + (2E,6E)-farnesyl diphosphate = S-(2E,6E)-farnesyl-L-cysteinyl-[protein] + diphosphate</text>
        <dbReference type="Rhea" id="RHEA:13345"/>
        <dbReference type="Rhea" id="RHEA-COMP:10131"/>
        <dbReference type="Rhea" id="RHEA-COMP:11535"/>
        <dbReference type="ChEBI" id="CHEBI:29950"/>
        <dbReference type="ChEBI" id="CHEBI:33019"/>
        <dbReference type="ChEBI" id="CHEBI:86019"/>
        <dbReference type="ChEBI" id="CHEBI:175763"/>
    </reaction>
</comment>
<evidence type="ECO:0000313" key="11">
    <source>
        <dbReference type="EMBL" id="PJF17361.1"/>
    </source>
</evidence>
<dbReference type="CDD" id="cd02893">
    <property type="entry name" value="FTase"/>
    <property type="match status" value="1"/>
</dbReference>
<evidence type="ECO:0000256" key="9">
    <source>
        <dbReference type="RuleBase" id="RU365056"/>
    </source>
</evidence>
<keyword evidence="5 9" id="KW-0808">Transferase</keyword>
<sequence length="373" mass="40882">MALCKEYPTLLDEAEVQQSIQQLYESLTDLETLRVERRKHIAFLEKGLERLSSAYTSLDASRPWLCYWVLHALDLLHYPFTDALRARAIATLAICQHPKGGFGGGPGQLPHLMCTFAAVSALAIVGTAAAYETINRSGLADFLGRMKQPDGSFTAHDDGEIDVRGSYCAIVSASLTGILTPALTVNVASFIKKCQSYEGGFGALPMAEAQGGYTYCAFATLAILEDVEGVDLHALDRFAVMSQCLITGGFRGRTHKLVDGCYSFWTGALFPLMRRFCPASYFDSLSLQKFILACCQNEATGGLRDKPEKSEDYYHTCYCLSGLSLAQRESPDLTELVDGGIVLGDSNNLLPSIMPEYNLVSSRVHSILQYWSQ</sequence>
<proteinExistence type="inferred from homology"/>
<keyword evidence="4 9" id="KW-0637">Prenyltransferase</keyword>
<dbReference type="InterPro" id="IPR001330">
    <property type="entry name" value="Prenyltrans"/>
</dbReference>
<dbReference type="Gene3D" id="1.50.10.20">
    <property type="match status" value="1"/>
</dbReference>
<evidence type="ECO:0000259" key="10">
    <source>
        <dbReference type="Pfam" id="PF00432"/>
    </source>
</evidence>
<keyword evidence="7" id="KW-0677">Repeat</keyword>
<evidence type="ECO:0000256" key="6">
    <source>
        <dbReference type="ARBA" id="ARBA00022723"/>
    </source>
</evidence>
<dbReference type="GO" id="GO:0004660">
    <property type="term" value="F:protein farnesyltransferase activity"/>
    <property type="evidence" value="ECO:0007669"/>
    <property type="project" value="UniProtKB-UniRule"/>
</dbReference>
<dbReference type="Pfam" id="PF00432">
    <property type="entry name" value="Prenyltrans"/>
    <property type="match status" value="1"/>
</dbReference>
<dbReference type="GO" id="GO:0005965">
    <property type="term" value="C:protein farnesyltransferase complex"/>
    <property type="evidence" value="ECO:0007669"/>
    <property type="project" value="UniProtKB-UniRule"/>
</dbReference>
<dbReference type="PANTHER" id="PTHR11774:SF6">
    <property type="entry name" value="PROTEIN FARNESYLTRANSFERASE SUBUNIT BETA"/>
    <property type="match status" value="1"/>
</dbReference>
<evidence type="ECO:0000256" key="7">
    <source>
        <dbReference type="ARBA" id="ARBA00022737"/>
    </source>
</evidence>
<dbReference type="EMBL" id="MTSL01000178">
    <property type="protein sequence ID" value="PJF17361.1"/>
    <property type="molecule type" value="Genomic_DNA"/>
</dbReference>
<comment type="caution">
    <text evidence="11">The sequence shown here is derived from an EMBL/GenBank/DDBJ whole genome shotgun (WGS) entry which is preliminary data.</text>
</comment>
<comment type="function">
    <text evidence="9">Catalyzes the transfer of a farnesyl moiety from farnesyl diphosphate to a cysteine at the fourth position from the C-terminus of several proteins. The beta subunit is responsible for peptide-binding.</text>
</comment>
<dbReference type="InterPro" id="IPR045089">
    <property type="entry name" value="PGGT1B-like"/>
</dbReference>
<dbReference type="GO" id="GO:0008270">
    <property type="term" value="F:zinc ion binding"/>
    <property type="evidence" value="ECO:0007669"/>
    <property type="project" value="UniProtKB-UniRule"/>
</dbReference>
<dbReference type="SUPFAM" id="SSF48239">
    <property type="entry name" value="Terpenoid cyclases/Protein prenyltransferases"/>
    <property type="match status" value="1"/>
</dbReference>
<evidence type="ECO:0000256" key="8">
    <source>
        <dbReference type="ARBA" id="ARBA00022833"/>
    </source>
</evidence>
<dbReference type="InterPro" id="IPR008930">
    <property type="entry name" value="Terpenoid_cyclase/PrenylTrfase"/>
</dbReference>
<gene>
    <name evidence="11" type="ORF">PSACC_02875</name>
</gene>
<comment type="subunit">
    <text evidence="9">Heterodimer of an alpha and a beta subunit.</text>
</comment>
<keyword evidence="6 9" id="KW-0479">Metal-binding</keyword>
<evidence type="ECO:0000256" key="5">
    <source>
        <dbReference type="ARBA" id="ARBA00022679"/>
    </source>
</evidence>
<evidence type="ECO:0000256" key="1">
    <source>
        <dbReference type="ARBA" id="ARBA00010497"/>
    </source>
</evidence>